<feature type="compositionally biased region" description="Low complexity" evidence="1">
    <location>
        <begin position="49"/>
        <end position="61"/>
    </location>
</feature>
<evidence type="ECO:0000256" key="1">
    <source>
        <dbReference type="SAM" id="MobiDB-lite"/>
    </source>
</evidence>
<keyword evidence="2" id="KW-0812">Transmembrane</keyword>
<evidence type="ECO:0000256" key="2">
    <source>
        <dbReference type="SAM" id="Phobius"/>
    </source>
</evidence>
<keyword evidence="2" id="KW-0472">Membrane</keyword>
<evidence type="ECO:0000313" key="3">
    <source>
        <dbReference type="EMBL" id="PJI93517.1"/>
    </source>
</evidence>
<dbReference type="Proteomes" id="UP000231586">
    <property type="component" value="Unassembled WGS sequence"/>
</dbReference>
<accession>A0A2M8WRF3</accession>
<dbReference type="OrthoDB" id="5143448at2"/>
<sequence>MASTKQGGIGWGGKVAIGVVVAVVGAVVLVAAAFLHGLDEWADANRSLSVPVPGGTTTPDGSPGPGSGGAADRAGPEGDGPEVAPGNADQWHGTAAPDGPLPADDVVASVARLPWDPSAAGARAAGVAAVERVVPAGTLVQAELGDDALVVTAGVPGTSECVVVVRPAQGKAFLFSDFDRILLAPGEGGCAPYLYLAPVTTH</sequence>
<feature type="transmembrane region" description="Helical" evidence="2">
    <location>
        <begin position="15"/>
        <end position="38"/>
    </location>
</feature>
<proteinExistence type="predicted"/>
<dbReference type="EMBL" id="PGTZ01000008">
    <property type="protein sequence ID" value="PJI93517.1"/>
    <property type="molecule type" value="Genomic_DNA"/>
</dbReference>
<dbReference type="RefSeq" id="WP_157803791.1">
    <property type="nucleotide sequence ID" value="NZ_PGTZ01000008.1"/>
</dbReference>
<organism evidence="3 4">
    <name type="scientific">Luteimicrobium subarcticum</name>
    <dbReference type="NCBI Taxonomy" id="620910"/>
    <lineage>
        <taxon>Bacteria</taxon>
        <taxon>Bacillati</taxon>
        <taxon>Actinomycetota</taxon>
        <taxon>Actinomycetes</taxon>
        <taxon>Micrococcales</taxon>
        <taxon>Luteimicrobium</taxon>
    </lineage>
</organism>
<feature type="region of interest" description="Disordered" evidence="1">
    <location>
        <begin position="49"/>
        <end position="101"/>
    </location>
</feature>
<evidence type="ECO:0000313" key="4">
    <source>
        <dbReference type="Proteomes" id="UP000231586"/>
    </source>
</evidence>
<keyword evidence="2" id="KW-1133">Transmembrane helix</keyword>
<name>A0A2M8WRF3_9MICO</name>
<reference evidence="3 4" key="1">
    <citation type="submission" date="2017-11" db="EMBL/GenBank/DDBJ databases">
        <title>Genomic Encyclopedia of Archaeal and Bacterial Type Strains, Phase II (KMG-II): From Individual Species to Whole Genera.</title>
        <authorList>
            <person name="Goeker M."/>
        </authorList>
    </citation>
    <scope>NUCLEOTIDE SEQUENCE [LARGE SCALE GENOMIC DNA]</scope>
    <source>
        <strain evidence="3 4">DSM 22413</strain>
    </source>
</reference>
<comment type="caution">
    <text evidence="3">The sequence shown here is derived from an EMBL/GenBank/DDBJ whole genome shotgun (WGS) entry which is preliminary data.</text>
</comment>
<dbReference type="AlphaFoldDB" id="A0A2M8WRF3"/>
<keyword evidence="4" id="KW-1185">Reference proteome</keyword>
<protein>
    <submittedName>
        <fullName evidence="3">Uncharacterized protein</fullName>
    </submittedName>
</protein>
<gene>
    <name evidence="3" type="ORF">CLV34_2091</name>
</gene>